<dbReference type="OrthoDB" id="1744672at2759"/>
<dbReference type="PANTHER" id="PTHR34935:SF3">
    <property type="entry name" value="PROTEIN TIC110, CHLOROPLASTIC"/>
    <property type="match status" value="1"/>
</dbReference>
<keyword evidence="1" id="KW-0261">Viral envelope protein</keyword>
<name>A0A1R3KJ55_9ROSI</name>
<evidence type="ECO:0000313" key="2">
    <source>
        <dbReference type="Proteomes" id="UP000187203"/>
    </source>
</evidence>
<dbReference type="AlphaFoldDB" id="A0A1R3KJ55"/>
<protein>
    <submittedName>
        <fullName evidence="1">Chloroplast inner envelope protein</fullName>
    </submittedName>
</protein>
<proteinExistence type="predicted"/>
<reference evidence="2" key="1">
    <citation type="submission" date="2013-09" db="EMBL/GenBank/DDBJ databases">
        <title>Corchorus olitorius genome sequencing.</title>
        <authorList>
            <person name="Alam M."/>
            <person name="Haque M.S."/>
            <person name="Islam M.S."/>
            <person name="Emdad E.M."/>
            <person name="Islam M.M."/>
            <person name="Ahmed B."/>
            <person name="Halim A."/>
            <person name="Hossen Q.M.M."/>
            <person name="Hossain M.Z."/>
            <person name="Ahmed R."/>
            <person name="Khan M.M."/>
            <person name="Islam R."/>
            <person name="Rashid M.M."/>
            <person name="Khan S.A."/>
            <person name="Rahman M.S."/>
            <person name="Alam M."/>
            <person name="Yahiya A.S."/>
            <person name="Khan M.S."/>
            <person name="Azam M.S."/>
            <person name="Haque T."/>
            <person name="Lashkar M.Z.H."/>
            <person name="Akhand A.I."/>
            <person name="Morshed G."/>
            <person name="Roy S."/>
            <person name="Uddin K.S."/>
            <person name="Rabeya T."/>
            <person name="Hossain A.S."/>
            <person name="Chowdhury A."/>
            <person name="Snigdha A.R."/>
            <person name="Mortoza M.S."/>
            <person name="Matin S.A."/>
            <person name="Hoque S.M.E."/>
            <person name="Islam M.K."/>
            <person name="Roy D.K."/>
            <person name="Haider R."/>
            <person name="Moosa M.M."/>
            <person name="Elias S.M."/>
            <person name="Hasan A.M."/>
            <person name="Jahan S."/>
            <person name="Shafiuddin M."/>
            <person name="Mahmood N."/>
            <person name="Shommy N.S."/>
        </authorList>
    </citation>
    <scope>NUCLEOTIDE SEQUENCE [LARGE SCALE GENOMIC DNA]</scope>
    <source>
        <strain evidence="2">cv. O-4</strain>
    </source>
</reference>
<organism evidence="1 2">
    <name type="scientific">Corchorus olitorius</name>
    <dbReference type="NCBI Taxonomy" id="93759"/>
    <lineage>
        <taxon>Eukaryota</taxon>
        <taxon>Viridiplantae</taxon>
        <taxon>Streptophyta</taxon>
        <taxon>Embryophyta</taxon>
        <taxon>Tracheophyta</taxon>
        <taxon>Spermatophyta</taxon>
        <taxon>Magnoliopsida</taxon>
        <taxon>eudicotyledons</taxon>
        <taxon>Gunneridae</taxon>
        <taxon>Pentapetalae</taxon>
        <taxon>rosids</taxon>
        <taxon>malvids</taxon>
        <taxon>Malvales</taxon>
        <taxon>Malvaceae</taxon>
        <taxon>Grewioideae</taxon>
        <taxon>Apeibeae</taxon>
        <taxon>Corchorus</taxon>
    </lineage>
</organism>
<dbReference type="PANTHER" id="PTHR34935">
    <property type="entry name" value="PROTEIN TIC110, CHLOROPLASTIC"/>
    <property type="match status" value="1"/>
</dbReference>
<evidence type="ECO:0000313" key="1">
    <source>
        <dbReference type="EMBL" id="OMP07116.1"/>
    </source>
</evidence>
<sequence length="178" mass="20125">MEVSAMSTAGQFLFAVGYVVASAAAGRKSMINLIFLTVSLHEQECLLLVGEFFAFLGNIEDGPNGDVVVDHYNRYLSGDLEMADSNAAFLQNLCEELHFDPQKASEIHEEIYHKRLQQCVADGELDDKDVSELLKVRKIFRNYVKRSRSAENRTESAKELKKMIAFNTLVVAYQPFFF</sequence>
<dbReference type="GO" id="GO:0061927">
    <property type="term" value="C:TOC-TIC supercomplex I"/>
    <property type="evidence" value="ECO:0007669"/>
    <property type="project" value="TreeGrafter"/>
</dbReference>
<keyword evidence="1" id="KW-0946">Virion</keyword>
<dbReference type="Proteomes" id="UP000187203">
    <property type="component" value="Unassembled WGS sequence"/>
</dbReference>
<gene>
    <name evidence="1" type="ORF">COLO4_07614</name>
</gene>
<keyword evidence="2" id="KW-1185">Reference proteome</keyword>
<dbReference type="GO" id="GO:0045037">
    <property type="term" value="P:protein import into chloroplast stroma"/>
    <property type="evidence" value="ECO:0007669"/>
    <property type="project" value="TreeGrafter"/>
</dbReference>
<dbReference type="EMBL" id="AWUE01013403">
    <property type="protein sequence ID" value="OMP07116.1"/>
    <property type="molecule type" value="Genomic_DNA"/>
</dbReference>
<dbReference type="STRING" id="93759.A0A1R3KJ55"/>
<dbReference type="InterPro" id="IPR031610">
    <property type="entry name" value="TIC110"/>
</dbReference>
<accession>A0A1R3KJ55</accession>
<dbReference type="Pfam" id="PF16940">
    <property type="entry name" value="Tic110"/>
    <property type="match status" value="1"/>
</dbReference>
<comment type="caution">
    <text evidence="1">The sequence shown here is derived from an EMBL/GenBank/DDBJ whole genome shotgun (WGS) entry which is preliminary data.</text>
</comment>